<dbReference type="InterPro" id="IPR001368">
    <property type="entry name" value="TNFR/NGFR_Cys_rich_reg"/>
</dbReference>
<evidence type="ECO:0000256" key="4">
    <source>
        <dbReference type="ARBA" id="ARBA00022729"/>
    </source>
</evidence>
<keyword evidence="5" id="KW-1133">Transmembrane helix</keyword>
<keyword evidence="6" id="KW-0472">Membrane</keyword>
<evidence type="ECO:0000313" key="15">
    <source>
        <dbReference type="EMBL" id="EFJ22171.1"/>
    </source>
</evidence>
<evidence type="ECO:0000256" key="11">
    <source>
        <dbReference type="ARBA" id="ARBA00048679"/>
    </source>
</evidence>
<evidence type="ECO:0000256" key="3">
    <source>
        <dbReference type="ARBA" id="ARBA00022692"/>
    </source>
</evidence>
<evidence type="ECO:0000256" key="5">
    <source>
        <dbReference type="ARBA" id="ARBA00022989"/>
    </source>
</evidence>
<keyword evidence="3" id="KW-0812">Transmembrane</keyword>
<dbReference type="EC" id="2.7.11.1" evidence="2"/>
<dbReference type="Proteomes" id="UP000001514">
    <property type="component" value="Unassembled WGS sequence"/>
</dbReference>
<evidence type="ECO:0000256" key="8">
    <source>
        <dbReference type="ARBA" id="ARBA00023170"/>
    </source>
</evidence>
<evidence type="ECO:0000256" key="6">
    <source>
        <dbReference type="ARBA" id="ARBA00023136"/>
    </source>
</evidence>
<evidence type="ECO:0000256" key="1">
    <source>
        <dbReference type="ARBA" id="ARBA00004479"/>
    </source>
</evidence>
<dbReference type="PANTHER" id="PTHR47460:SF1">
    <property type="entry name" value="SERINE_THREONINE-PROTEIN KINASE-LIKE PROTEIN ACR4"/>
    <property type="match status" value="1"/>
</dbReference>
<comment type="subcellular location">
    <subcellularLocation>
        <location evidence="1">Membrane</location>
        <topology evidence="1">Single-pass type I membrane protein</topology>
    </subcellularLocation>
</comment>
<keyword evidence="16" id="KW-1185">Reference proteome</keyword>
<comment type="caution">
    <text evidence="12">Lacks conserved residue(s) required for the propagation of feature annotation.</text>
</comment>
<evidence type="ECO:0000256" key="9">
    <source>
        <dbReference type="ARBA" id="ARBA00023180"/>
    </source>
</evidence>
<dbReference type="GO" id="GO:0004672">
    <property type="term" value="F:protein kinase activity"/>
    <property type="evidence" value="ECO:0000318"/>
    <property type="project" value="GO_Central"/>
</dbReference>
<dbReference type="InParanoid" id="D8RZK8"/>
<evidence type="ECO:0000259" key="14">
    <source>
        <dbReference type="PROSITE" id="PS50050"/>
    </source>
</evidence>
<evidence type="ECO:0000256" key="13">
    <source>
        <dbReference type="PROSITE-ProRule" id="PRU00235"/>
    </source>
</evidence>
<dbReference type="Pfam" id="PF13540">
    <property type="entry name" value="RCC1_2"/>
    <property type="match status" value="1"/>
</dbReference>
<comment type="catalytic activity">
    <reaction evidence="11">
        <text>L-seryl-[protein] + ATP = O-phospho-L-seryl-[protein] + ADP + H(+)</text>
        <dbReference type="Rhea" id="RHEA:17989"/>
        <dbReference type="Rhea" id="RHEA-COMP:9863"/>
        <dbReference type="Rhea" id="RHEA-COMP:11604"/>
        <dbReference type="ChEBI" id="CHEBI:15378"/>
        <dbReference type="ChEBI" id="CHEBI:29999"/>
        <dbReference type="ChEBI" id="CHEBI:30616"/>
        <dbReference type="ChEBI" id="CHEBI:83421"/>
        <dbReference type="ChEBI" id="CHEBI:456216"/>
        <dbReference type="EC" id="2.7.11.1"/>
    </reaction>
</comment>
<dbReference type="GO" id="GO:0005886">
    <property type="term" value="C:plasma membrane"/>
    <property type="evidence" value="ECO:0000318"/>
    <property type="project" value="GO_Central"/>
</dbReference>
<keyword evidence="4" id="KW-0732">Signal</keyword>
<keyword evidence="9" id="KW-0325">Glycoprotein</keyword>
<evidence type="ECO:0000256" key="12">
    <source>
        <dbReference type="PROSITE-ProRule" id="PRU00206"/>
    </source>
</evidence>
<dbReference type="PROSITE" id="PS50012">
    <property type="entry name" value="RCC1_3"/>
    <property type="match status" value="1"/>
</dbReference>
<feature type="repeat" description="RCC1" evidence="13">
    <location>
        <begin position="147"/>
        <end position="185"/>
    </location>
</feature>
<dbReference type="EMBL" id="GL377596">
    <property type="protein sequence ID" value="EFJ22171.1"/>
    <property type="molecule type" value="Genomic_DNA"/>
</dbReference>
<evidence type="ECO:0000256" key="7">
    <source>
        <dbReference type="ARBA" id="ARBA00023157"/>
    </source>
</evidence>
<keyword evidence="8" id="KW-0675">Receptor</keyword>
<dbReference type="PANTHER" id="PTHR47460">
    <property type="entry name" value="SERINE/THREONINE-PROTEIN KINASE-LIKE PROTEIN ACR4"/>
    <property type="match status" value="1"/>
</dbReference>
<dbReference type="SUPFAM" id="SSF50985">
    <property type="entry name" value="RCC1/BLIP-II"/>
    <property type="match status" value="1"/>
</dbReference>
<feature type="disulfide bond" evidence="12">
    <location>
        <begin position="361"/>
        <end position="379"/>
    </location>
</feature>
<dbReference type="GO" id="GO:0009786">
    <property type="term" value="P:regulation of asymmetric cell division"/>
    <property type="evidence" value="ECO:0000318"/>
    <property type="project" value="GO_Central"/>
</dbReference>
<dbReference type="STRING" id="88036.D8RZK8"/>
<dbReference type="PROSITE" id="PS50050">
    <property type="entry name" value="TNFR_NGFR_2"/>
    <property type="match status" value="1"/>
</dbReference>
<gene>
    <name evidence="15" type="ORF">SELMODRAFT_443219</name>
</gene>
<evidence type="ECO:0000313" key="16">
    <source>
        <dbReference type="Proteomes" id="UP000001514"/>
    </source>
</evidence>
<reference evidence="15 16" key="1">
    <citation type="journal article" date="2011" name="Science">
        <title>The Selaginella genome identifies genetic changes associated with the evolution of vascular plants.</title>
        <authorList>
            <person name="Banks J.A."/>
            <person name="Nishiyama T."/>
            <person name="Hasebe M."/>
            <person name="Bowman J.L."/>
            <person name="Gribskov M."/>
            <person name="dePamphilis C."/>
            <person name="Albert V.A."/>
            <person name="Aono N."/>
            <person name="Aoyama T."/>
            <person name="Ambrose B.A."/>
            <person name="Ashton N.W."/>
            <person name="Axtell M.J."/>
            <person name="Barker E."/>
            <person name="Barker M.S."/>
            <person name="Bennetzen J.L."/>
            <person name="Bonawitz N.D."/>
            <person name="Chapple C."/>
            <person name="Cheng C."/>
            <person name="Correa L.G."/>
            <person name="Dacre M."/>
            <person name="DeBarry J."/>
            <person name="Dreyer I."/>
            <person name="Elias M."/>
            <person name="Engstrom E.M."/>
            <person name="Estelle M."/>
            <person name="Feng L."/>
            <person name="Finet C."/>
            <person name="Floyd S.K."/>
            <person name="Frommer W.B."/>
            <person name="Fujita T."/>
            <person name="Gramzow L."/>
            <person name="Gutensohn M."/>
            <person name="Harholt J."/>
            <person name="Hattori M."/>
            <person name="Heyl A."/>
            <person name="Hirai T."/>
            <person name="Hiwatashi Y."/>
            <person name="Ishikawa M."/>
            <person name="Iwata M."/>
            <person name="Karol K.G."/>
            <person name="Koehler B."/>
            <person name="Kolukisaoglu U."/>
            <person name="Kubo M."/>
            <person name="Kurata T."/>
            <person name="Lalonde S."/>
            <person name="Li K."/>
            <person name="Li Y."/>
            <person name="Litt A."/>
            <person name="Lyons E."/>
            <person name="Manning G."/>
            <person name="Maruyama T."/>
            <person name="Michael T.P."/>
            <person name="Mikami K."/>
            <person name="Miyazaki S."/>
            <person name="Morinaga S."/>
            <person name="Murata T."/>
            <person name="Mueller-Roeber B."/>
            <person name="Nelson D.R."/>
            <person name="Obara M."/>
            <person name="Oguri Y."/>
            <person name="Olmstead R.G."/>
            <person name="Onodera N."/>
            <person name="Petersen B.L."/>
            <person name="Pils B."/>
            <person name="Prigge M."/>
            <person name="Rensing S.A."/>
            <person name="Riano-Pachon D.M."/>
            <person name="Roberts A.W."/>
            <person name="Sato Y."/>
            <person name="Scheller H.V."/>
            <person name="Schulz B."/>
            <person name="Schulz C."/>
            <person name="Shakirov E.V."/>
            <person name="Shibagaki N."/>
            <person name="Shinohara N."/>
            <person name="Shippen D.E."/>
            <person name="Soerensen I."/>
            <person name="Sotooka R."/>
            <person name="Sugimoto N."/>
            <person name="Sugita M."/>
            <person name="Sumikawa N."/>
            <person name="Tanurdzic M."/>
            <person name="Theissen G."/>
            <person name="Ulvskov P."/>
            <person name="Wakazuki S."/>
            <person name="Weng J.K."/>
            <person name="Willats W.W."/>
            <person name="Wipf D."/>
            <person name="Wolf P.G."/>
            <person name="Yang L."/>
            <person name="Zimmer A.D."/>
            <person name="Zhu Q."/>
            <person name="Mitros T."/>
            <person name="Hellsten U."/>
            <person name="Loque D."/>
            <person name="Otillar R."/>
            <person name="Salamov A."/>
            <person name="Schmutz J."/>
            <person name="Shapiro H."/>
            <person name="Lindquist E."/>
            <person name="Lucas S."/>
            <person name="Rokhsar D."/>
            <person name="Grigoriev I.V."/>
        </authorList>
    </citation>
    <scope>NUCLEOTIDE SEQUENCE [LARGE SCALE GENOMIC DNA]</scope>
</reference>
<feature type="disulfide bond" evidence="12">
    <location>
        <begin position="358"/>
        <end position="371"/>
    </location>
</feature>
<dbReference type="InterPro" id="IPR009091">
    <property type="entry name" value="RCC1/BLIP-II"/>
</dbReference>
<comment type="catalytic activity">
    <reaction evidence="10">
        <text>L-threonyl-[protein] + ATP = O-phospho-L-threonyl-[protein] + ADP + H(+)</text>
        <dbReference type="Rhea" id="RHEA:46608"/>
        <dbReference type="Rhea" id="RHEA-COMP:11060"/>
        <dbReference type="Rhea" id="RHEA-COMP:11605"/>
        <dbReference type="ChEBI" id="CHEBI:15378"/>
        <dbReference type="ChEBI" id="CHEBI:30013"/>
        <dbReference type="ChEBI" id="CHEBI:30616"/>
        <dbReference type="ChEBI" id="CHEBI:61977"/>
        <dbReference type="ChEBI" id="CHEBI:456216"/>
        <dbReference type="EC" id="2.7.11.1"/>
    </reaction>
</comment>
<dbReference type="eggNOG" id="ENOG502QUN0">
    <property type="taxonomic scope" value="Eukaryota"/>
</dbReference>
<proteinExistence type="predicted"/>
<dbReference type="Gramene" id="EFJ22171">
    <property type="protein sequence ID" value="EFJ22171"/>
    <property type="gene ID" value="SELMODRAFT_443219"/>
</dbReference>
<dbReference type="KEGG" id="smo:SELMODRAFT_443219"/>
<dbReference type="GO" id="GO:0090392">
    <property type="term" value="P:sepal giant cell differentiation"/>
    <property type="evidence" value="ECO:0000318"/>
    <property type="project" value="GO_Central"/>
</dbReference>
<feature type="repeat" description="TNFR-Cys" evidence="12">
    <location>
        <begin position="331"/>
        <end position="379"/>
    </location>
</feature>
<dbReference type="Gene3D" id="2.130.10.30">
    <property type="entry name" value="Regulator of chromosome condensation 1/beta-lactamase-inhibitor protein II"/>
    <property type="match status" value="1"/>
</dbReference>
<evidence type="ECO:0000256" key="2">
    <source>
        <dbReference type="ARBA" id="ARBA00012513"/>
    </source>
</evidence>
<accession>D8RZK8</accession>
<dbReference type="HOGENOM" id="CLU_588505_0_0_1"/>
<organism evidence="16">
    <name type="scientific">Selaginella moellendorffii</name>
    <name type="common">Spikemoss</name>
    <dbReference type="NCBI Taxonomy" id="88036"/>
    <lineage>
        <taxon>Eukaryota</taxon>
        <taxon>Viridiplantae</taxon>
        <taxon>Streptophyta</taxon>
        <taxon>Embryophyta</taxon>
        <taxon>Tracheophyta</taxon>
        <taxon>Lycopodiopsida</taxon>
        <taxon>Selaginellales</taxon>
        <taxon>Selaginellaceae</taxon>
        <taxon>Selaginella</taxon>
    </lineage>
</organism>
<sequence>MLRCSSKPLEICGSFLALALLLGLGIDTVLALGAMTTLAAMRGSFTDAKNSFALCVLRAGTMQPFCWGTFVIDSNISPPGNSLLWAMNGGAYFACGLRADSRSPLCWGQSPGSDVPDEFKNVSYAEISCGGWHACAVRSNSSSTAPGQIDCWGASDFGQISRPDRPSQMVSITAGDYFSCALVASTRRPRCWGKISKSGNTTEVIPHDSVFFRIFAGRTHVCGILLASREALCWGNNESGQCDPPKGLSFATLAAGIDHSCGIRDDSHEVVCWGDNRHGQLEVPSDLKFSTIAAGDFYTCGVTLGERQLLCWGSARAPKTIRVKDGLCVADCEHDQYDLMNTDVKDCAGPEEKICLPCARCKAGSYETSPCVPFSDRSCSSCKWCFSREKRDHPCRRTCPAPRSLSISGPQPSAAVASEPAALDSGNVTFRPPVVEHSDQSFKRYRDVNGVMLGKVLRADIEPSDRSVGTSEKIKTTYKIVEMERECQPLLVGKAMVLFALDSQAPIFLFGAFKA</sequence>
<dbReference type="GO" id="GO:0004674">
    <property type="term" value="F:protein serine/threonine kinase activity"/>
    <property type="evidence" value="ECO:0007669"/>
    <property type="project" value="UniProtKB-KW"/>
</dbReference>
<protein>
    <recommendedName>
        <fullName evidence="2">non-specific serine/threonine protein kinase</fullName>
        <ecNumber evidence="2">2.7.11.1</ecNumber>
    </recommendedName>
</protein>
<feature type="domain" description="TNFR-Cys" evidence="14">
    <location>
        <begin position="331"/>
        <end position="379"/>
    </location>
</feature>
<evidence type="ECO:0000256" key="10">
    <source>
        <dbReference type="ARBA" id="ARBA00047899"/>
    </source>
</evidence>
<name>D8RZK8_SELML</name>
<dbReference type="InterPro" id="IPR000408">
    <property type="entry name" value="Reg_chr_condens"/>
</dbReference>
<keyword evidence="7 12" id="KW-1015">Disulfide bond</keyword>
<dbReference type="AlphaFoldDB" id="D8RZK8"/>